<evidence type="ECO:0008006" key="11">
    <source>
        <dbReference type="Google" id="ProtNLM"/>
    </source>
</evidence>
<comment type="similarity">
    <text evidence="7">Belongs to the trans-sulfuration enzymes family.</text>
</comment>
<dbReference type="InterPro" id="IPR015422">
    <property type="entry name" value="PyrdxlP-dep_Trfase_small"/>
</dbReference>
<dbReference type="InterPro" id="IPR051750">
    <property type="entry name" value="Trans-sulfuration_enzymes"/>
</dbReference>
<evidence type="ECO:0000256" key="4">
    <source>
        <dbReference type="ARBA" id="ARBA00022898"/>
    </source>
</evidence>
<evidence type="ECO:0000256" key="1">
    <source>
        <dbReference type="ARBA" id="ARBA00001933"/>
    </source>
</evidence>
<dbReference type="FunFam" id="3.40.640.10:FF:000111">
    <property type="entry name" value="Cystathionine gamma-synthase"/>
    <property type="match status" value="1"/>
</dbReference>
<dbReference type="GO" id="GO:0030170">
    <property type="term" value="F:pyridoxal phosphate binding"/>
    <property type="evidence" value="ECO:0007669"/>
    <property type="project" value="InterPro"/>
</dbReference>
<dbReference type="PROSITE" id="PS00868">
    <property type="entry name" value="CYS_MET_METAB_PP"/>
    <property type="match status" value="1"/>
</dbReference>
<evidence type="ECO:0000313" key="9">
    <source>
        <dbReference type="EMBL" id="KAB8342971.1"/>
    </source>
</evidence>
<evidence type="ECO:0000313" key="10">
    <source>
        <dbReference type="Proteomes" id="UP000327013"/>
    </source>
</evidence>
<dbReference type="OrthoDB" id="10047078at2759"/>
<dbReference type="PANTHER" id="PTHR42699">
    <property type="match status" value="1"/>
</dbReference>
<dbReference type="AlphaFoldDB" id="A0A5N6KT65"/>
<dbReference type="InterPro" id="IPR054542">
    <property type="entry name" value="Cys_met_metab_PP"/>
</dbReference>
<dbReference type="InterPro" id="IPR000277">
    <property type="entry name" value="Cys/Met-Metab_PyrdxlP-dep_enz"/>
</dbReference>
<proteinExistence type="inferred from homology"/>
<reference evidence="9 10" key="1">
    <citation type="submission" date="2019-06" db="EMBL/GenBank/DDBJ databases">
        <title>A chromosomal-level reference genome of Carpinus fangiana (Coryloideae, Betulaceae).</title>
        <authorList>
            <person name="Yang X."/>
            <person name="Wang Z."/>
            <person name="Zhang L."/>
            <person name="Hao G."/>
            <person name="Liu J."/>
            <person name="Yang Y."/>
        </authorList>
    </citation>
    <scope>NUCLEOTIDE SEQUENCE [LARGE SCALE GENOMIC DNA]</scope>
    <source>
        <strain evidence="9">Cfa_2016G</strain>
        <tissue evidence="9">Leaf</tissue>
    </source>
</reference>
<keyword evidence="2" id="KW-0028">Amino-acid biosynthesis</keyword>
<dbReference type="PANTHER" id="PTHR42699:SF1">
    <property type="entry name" value="CYSTATHIONINE GAMMA-SYNTHASE-RELATED"/>
    <property type="match status" value="1"/>
</dbReference>
<gene>
    <name evidence="9" type="ORF">FH972_022566</name>
</gene>
<feature type="region of interest" description="Disordered" evidence="8">
    <location>
        <begin position="188"/>
        <end position="214"/>
    </location>
</feature>
<comment type="caution">
    <text evidence="9">The sequence shown here is derived from an EMBL/GenBank/DDBJ whole genome shotgun (WGS) entry which is preliminary data.</text>
</comment>
<name>A0A5N6KT65_9ROSI</name>
<dbReference type="InterPro" id="IPR015424">
    <property type="entry name" value="PyrdxlP-dep_Trfase"/>
</dbReference>
<dbReference type="InterPro" id="IPR015421">
    <property type="entry name" value="PyrdxlP-dep_Trfase_major"/>
</dbReference>
<evidence type="ECO:0000256" key="6">
    <source>
        <dbReference type="ARBA" id="ARBA00029440"/>
    </source>
</evidence>
<evidence type="ECO:0000256" key="5">
    <source>
        <dbReference type="ARBA" id="ARBA00023167"/>
    </source>
</evidence>
<organism evidence="9 10">
    <name type="scientific">Carpinus fangiana</name>
    <dbReference type="NCBI Taxonomy" id="176857"/>
    <lineage>
        <taxon>Eukaryota</taxon>
        <taxon>Viridiplantae</taxon>
        <taxon>Streptophyta</taxon>
        <taxon>Embryophyta</taxon>
        <taxon>Tracheophyta</taxon>
        <taxon>Spermatophyta</taxon>
        <taxon>Magnoliopsida</taxon>
        <taxon>eudicotyledons</taxon>
        <taxon>Gunneridae</taxon>
        <taxon>Pentapetalae</taxon>
        <taxon>rosids</taxon>
        <taxon>fabids</taxon>
        <taxon>Fagales</taxon>
        <taxon>Betulaceae</taxon>
        <taxon>Carpinus</taxon>
    </lineage>
</organism>
<dbReference type="Pfam" id="PF01053">
    <property type="entry name" value="Cys_Met_Meta_PP"/>
    <property type="match status" value="1"/>
</dbReference>
<keyword evidence="5" id="KW-0486">Methionine biosynthesis</keyword>
<comment type="pathway">
    <text evidence="6">Amino-acid biosynthesis.</text>
</comment>
<protein>
    <recommendedName>
        <fullName evidence="11">Cystathionine gamma-synthase</fullName>
    </recommendedName>
</protein>
<dbReference type="FunFam" id="3.90.1150.10:FF:000063">
    <property type="entry name" value="Probable cystathionine gamma-synthase"/>
    <property type="match status" value="1"/>
</dbReference>
<evidence type="ECO:0000256" key="3">
    <source>
        <dbReference type="ARBA" id="ARBA00022679"/>
    </source>
</evidence>
<accession>A0A5N6KT65</accession>
<dbReference type="Gene3D" id="3.40.640.10">
    <property type="entry name" value="Type I PLP-dependent aspartate aminotransferase-like (Major domain)"/>
    <property type="match status" value="1"/>
</dbReference>
<keyword evidence="10" id="KW-1185">Reference proteome</keyword>
<dbReference type="GO" id="GO:0009086">
    <property type="term" value="P:methionine biosynthetic process"/>
    <property type="evidence" value="ECO:0007669"/>
    <property type="project" value="UniProtKB-KW"/>
</dbReference>
<sequence>MSTTEPAIPATLGQSIPPDTPHAVSVSLPTWKSNVGYEEGKSWVVSRMVTGYPRFYIHKIIQALATLIVRKYATPDDGCLLLHSHGAALRCAEFLQSCKPCAQSDVRILDFAPGGSDPDSKDRPKPIIFAVIHPLDCAKLAKSFWQHTGEGVTSRRAEYCRRLFDEGLLVESGHASLPLKLSKGPRRYKKDLSYDDEPPPDAVQNGSTAGGLENGDRARFLEERFGRNLGIEMSERAKIAVRRRISGSLTADTDIDEALETSKDNREMRDVANFSVSDVYLYPGGMNSIFSTHRMIMLARGADCRKSICFGFPYIDTLKVLEKFGPGALFYGNGSDDDLDDLEKRLASGERYNALYCEFPSNPLLKCPNLDRIYALSRKHDFAVVVDETVGNFLNIHVLPFADVVVSSLTKIFSGDSNVMGGSAVLNPQSQYYSLFKQTWSEHYEDVMWPEDVIFLERNSRDFVQRIARINSNAEAACNALLGHPKIKDLYYPRVNPSKKYYDARKTPTGGYGGLLSATFHNEADAAAFFDDLNFDKGPSLGTNFTLASPFVILAHFTELEWAESFGVDRNLVRFSIGLEETGDLVNKLKHALAAIPL</sequence>
<evidence type="ECO:0000256" key="2">
    <source>
        <dbReference type="ARBA" id="ARBA00022605"/>
    </source>
</evidence>
<keyword evidence="3" id="KW-0808">Transferase</keyword>
<keyword evidence="4 7" id="KW-0663">Pyridoxal phosphate</keyword>
<dbReference type="Proteomes" id="UP000327013">
    <property type="component" value="Unassembled WGS sequence"/>
</dbReference>
<dbReference type="Gene3D" id="3.90.1150.10">
    <property type="entry name" value="Aspartate Aminotransferase, domain 1"/>
    <property type="match status" value="1"/>
</dbReference>
<comment type="cofactor">
    <cofactor evidence="1 7">
        <name>pyridoxal 5'-phosphate</name>
        <dbReference type="ChEBI" id="CHEBI:597326"/>
    </cofactor>
</comment>
<dbReference type="GO" id="GO:0003962">
    <property type="term" value="F:cystathionine gamma-synthase activity"/>
    <property type="evidence" value="ECO:0007669"/>
    <property type="project" value="TreeGrafter"/>
</dbReference>
<evidence type="ECO:0000256" key="8">
    <source>
        <dbReference type="SAM" id="MobiDB-lite"/>
    </source>
</evidence>
<dbReference type="GO" id="GO:0019346">
    <property type="term" value="P:transsulfuration"/>
    <property type="evidence" value="ECO:0007669"/>
    <property type="project" value="InterPro"/>
</dbReference>
<evidence type="ECO:0000256" key="7">
    <source>
        <dbReference type="RuleBase" id="RU362118"/>
    </source>
</evidence>
<dbReference type="SUPFAM" id="SSF53383">
    <property type="entry name" value="PLP-dependent transferases"/>
    <property type="match status" value="1"/>
</dbReference>
<dbReference type="EMBL" id="VIBQ01000012">
    <property type="protein sequence ID" value="KAB8342971.1"/>
    <property type="molecule type" value="Genomic_DNA"/>
</dbReference>